<accession>A0A0D0BRK4</accession>
<evidence type="ECO:0000313" key="2">
    <source>
        <dbReference type="Proteomes" id="UP000054485"/>
    </source>
</evidence>
<dbReference type="InParanoid" id="A0A0D0BRK4"/>
<sequence>MGSHAKLGEITASDPSHWHTLHASSTPQRLHQNVSLLKRPSTPGSHPVKLQFVISWFSITRGDEKPFAVKRSRASPDRSGNITYSCQSGALPIKNKQMNITCHALCSSFVAVLYAARRSGQGEPLEHTIPNKHVLFHASTGEYDYLTAPHCTDETHETRTPCININDHEQHLK</sequence>
<dbReference type="Proteomes" id="UP000054485">
    <property type="component" value="Unassembled WGS sequence"/>
</dbReference>
<keyword evidence="2" id="KW-1185">Reference proteome</keyword>
<dbReference type="HOGENOM" id="CLU_1548627_0_0_1"/>
<proteinExistence type="predicted"/>
<dbReference type="AlphaFoldDB" id="A0A0D0BRK4"/>
<reference evidence="1 2" key="1">
    <citation type="submission" date="2014-04" db="EMBL/GenBank/DDBJ databases">
        <authorList>
            <consortium name="DOE Joint Genome Institute"/>
            <person name="Kuo A."/>
            <person name="Ruytinx J."/>
            <person name="Rineau F."/>
            <person name="Colpaert J."/>
            <person name="Kohler A."/>
            <person name="Nagy L.G."/>
            <person name="Floudas D."/>
            <person name="Copeland A."/>
            <person name="Barry K.W."/>
            <person name="Cichocki N."/>
            <person name="Veneault-Fourrey C."/>
            <person name="LaButti K."/>
            <person name="Lindquist E.A."/>
            <person name="Lipzen A."/>
            <person name="Lundell T."/>
            <person name="Morin E."/>
            <person name="Murat C."/>
            <person name="Sun H."/>
            <person name="Tunlid A."/>
            <person name="Henrissat B."/>
            <person name="Grigoriev I.V."/>
            <person name="Hibbett D.S."/>
            <person name="Martin F."/>
            <person name="Nordberg H.P."/>
            <person name="Cantor M.N."/>
            <person name="Hua S.X."/>
        </authorList>
    </citation>
    <scope>NUCLEOTIDE SEQUENCE [LARGE SCALE GENOMIC DNA]</scope>
    <source>
        <strain evidence="1 2">UH-Slu-Lm8-n1</strain>
    </source>
</reference>
<organism evidence="1 2">
    <name type="scientific">Suillus luteus UH-Slu-Lm8-n1</name>
    <dbReference type="NCBI Taxonomy" id="930992"/>
    <lineage>
        <taxon>Eukaryota</taxon>
        <taxon>Fungi</taxon>
        <taxon>Dikarya</taxon>
        <taxon>Basidiomycota</taxon>
        <taxon>Agaricomycotina</taxon>
        <taxon>Agaricomycetes</taxon>
        <taxon>Agaricomycetidae</taxon>
        <taxon>Boletales</taxon>
        <taxon>Suillineae</taxon>
        <taxon>Suillaceae</taxon>
        <taxon>Suillus</taxon>
    </lineage>
</organism>
<name>A0A0D0BRK4_9AGAM</name>
<gene>
    <name evidence="1" type="ORF">CY34DRAFT_501696</name>
</gene>
<reference evidence="2" key="2">
    <citation type="submission" date="2015-01" db="EMBL/GenBank/DDBJ databases">
        <title>Evolutionary Origins and Diversification of the Mycorrhizal Mutualists.</title>
        <authorList>
            <consortium name="DOE Joint Genome Institute"/>
            <consortium name="Mycorrhizal Genomics Consortium"/>
            <person name="Kohler A."/>
            <person name="Kuo A."/>
            <person name="Nagy L.G."/>
            <person name="Floudas D."/>
            <person name="Copeland A."/>
            <person name="Barry K.W."/>
            <person name="Cichocki N."/>
            <person name="Veneault-Fourrey C."/>
            <person name="LaButti K."/>
            <person name="Lindquist E.A."/>
            <person name="Lipzen A."/>
            <person name="Lundell T."/>
            <person name="Morin E."/>
            <person name="Murat C."/>
            <person name="Riley R."/>
            <person name="Ohm R."/>
            <person name="Sun H."/>
            <person name="Tunlid A."/>
            <person name="Henrissat B."/>
            <person name="Grigoriev I.V."/>
            <person name="Hibbett D.S."/>
            <person name="Martin F."/>
        </authorList>
    </citation>
    <scope>NUCLEOTIDE SEQUENCE [LARGE SCALE GENOMIC DNA]</scope>
    <source>
        <strain evidence="2">UH-Slu-Lm8-n1</strain>
    </source>
</reference>
<evidence type="ECO:0000313" key="1">
    <source>
        <dbReference type="EMBL" id="KIK45678.1"/>
    </source>
</evidence>
<protein>
    <submittedName>
        <fullName evidence="1">Uncharacterized protein</fullName>
    </submittedName>
</protein>
<dbReference type="OrthoDB" id="10587141at2759"/>
<dbReference type="EMBL" id="KN835169">
    <property type="protein sequence ID" value="KIK45678.1"/>
    <property type="molecule type" value="Genomic_DNA"/>
</dbReference>